<dbReference type="PANTHER" id="PTHR45266">
    <property type="entry name" value="OXALOACETATE DECARBOXYLASE ALPHA CHAIN"/>
    <property type="match status" value="1"/>
</dbReference>
<reference evidence="5 6" key="1">
    <citation type="submission" date="2020-08" db="EMBL/GenBank/DDBJ databases">
        <title>Bridging the membrane lipid divide: bacteria of the FCB group superphylum have the potential to synthesize archaeal ether lipids.</title>
        <authorList>
            <person name="Villanueva L."/>
            <person name="Von Meijenfeldt F.A.B."/>
            <person name="Westbye A.B."/>
            <person name="Yadav S."/>
            <person name="Hopmans E.C."/>
            <person name="Dutilh B.E."/>
            <person name="Sinninghe Damste J.S."/>
        </authorList>
    </citation>
    <scope>NUCLEOTIDE SEQUENCE [LARGE SCALE GENOMIC DNA]</scope>
    <source>
        <strain evidence="5">NIOZ-UU27</strain>
    </source>
</reference>
<comment type="caution">
    <text evidence="5">The sequence shown here is derived from an EMBL/GenBank/DDBJ whole genome shotgun (WGS) entry which is preliminary data.</text>
</comment>
<dbReference type="CDD" id="cd06850">
    <property type="entry name" value="biotinyl_domain"/>
    <property type="match status" value="1"/>
</dbReference>
<dbReference type="GO" id="GO:0009317">
    <property type="term" value="C:acetyl-CoA carboxylase complex"/>
    <property type="evidence" value="ECO:0007669"/>
    <property type="project" value="InterPro"/>
</dbReference>
<name>A0A8J6N1M9_9DELT</name>
<keyword evidence="3" id="KW-0276">Fatty acid metabolism</keyword>
<dbReference type="Gene3D" id="2.40.50.100">
    <property type="match status" value="1"/>
</dbReference>
<evidence type="ECO:0000259" key="4">
    <source>
        <dbReference type="PROSITE" id="PS50968"/>
    </source>
</evidence>
<comment type="pathway">
    <text evidence="3">Lipid metabolism; fatty acid biosynthesis.</text>
</comment>
<evidence type="ECO:0000256" key="1">
    <source>
        <dbReference type="ARBA" id="ARBA00017562"/>
    </source>
</evidence>
<dbReference type="InterPro" id="IPR000089">
    <property type="entry name" value="Biotin_lipoyl"/>
</dbReference>
<sequence>MDESDYNELRLETGDLKIVVNKRGEKGLSEANHVMSESDAGSLAVEETVTRLKPENSVLLPSVTAIETQDTASAIEKEIAEQGLIPVKSPMLGTFYRSPKPGATPFVETGAKVSEETAICIIEVMKLFSTIHAGLRGKISKVCVEDGQLVEYDQVLFLVDKEIT</sequence>
<dbReference type="PROSITE" id="PS50968">
    <property type="entry name" value="BIOTINYL_LIPOYL"/>
    <property type="match status" value="1"/>
</dbReference>
<dbReference type="AlphaFoldDB" id="A0A8J6N1M9"/>
<evidence type="ECO:0000313" key="5">
    <source>
        <dbReference type="EMBL" id="MBC8178128.1"/>
    </source>
</evidence>
<dbReference type="PRINTS" id="PR01071">
    <property type="entry name" value="ACOABIOTINCC"/>
</dbReference>
<evidence type="ECO:0000256" key="3">
    <source>
        <dbReference type="RuleBase" id="RU364072"/>
    </source>
</evidence>
<gene>
    <name evidence="5" type="ORF">H8E19_12045</name>
</gene>
<dbReference type="EMBL" id="JACNJD010000258">
    <property type="protein sequence ID" value="MBC8178128.1"/>
    <property type="molecule type" value="Genomic_DNA"/>
</dbReference>
<evidence type="ECO:0000256" key="2">
    <source>
        <dbReference type="ARBA" id="ARBA00023267"/>
    </source>
</evidence>
<dbReference type="UniPathway" id="UPA00094"/>
<dbReference type="PANTHER" id="PTHR45266:SF3">
    <property type="entry name" value="OXALOACETATE DECARBOXYLASE ALPHA CHAIN"/>
    <property type="match status" value="1"/>
</dbReference>
<keyword evidence="3" id="KW-0444">Lipid biosynthesis</keyword>
<dbReference type="Pfam" id="PF00364">
    <property type="entry name" value="Biotin_lipoyl"/>
    <property type="match status" value="1"/>
</dbReference>
<dbReference type="GO" id="GO:0003989">
    <property type="term" value="F:acetyl-CoA carboxylase activity"/>
    <property type="evidence" value="ECO:0007669"/>
    <property type="project" value="InterPro"/>
</dbReference>
<dbReference type="GO" id="GO:0006633">
    <property type="term" value="P:fatty acid biosynthetic process"/>
    <property type="evidence" value="ECO:0007669"/>
    <property type="project" value="UniProtKB-UniPathway"/>
</dbReference>
<protein>
    <recommendedName>
        <fullName evidence="1 3">Biotin carboxyl carrier protein of acetyl-CoA carboxylase</fullName>
    </recommendedName>
</protein>
<comment type="function">
    <text evidence="3">This protein is a component of the acetyl coenzyme A carboxylase complex; first, biotin carboxylase catalyzes the carboxylation of the carrier protein and then the transcarboxylase transfers the carboxyl group to form malonyl-CoA.</text>
</comment>
<evidence type="ECO:0000313" key="6">
    <source>
        <dbReference type="Proteomes" id="UP000650524"/>
    </source>
</evidence>
<dbReference type="Proteomes" id="UP000650524">
    <property type="component" value="Unassembled WGS sequence"/>
</dbReference>
<accession>A0A8J6N1M9</accession>
<dbReference type="SUPFAM" id="SSF51230">
    <property type="entry name" value="Single hybrid motif"/>
    <property type="match status" value="1"/>
</dbReference>
<dbReference type="InterPro" id="IPR011053">
    <property type="entry name" value="Single_hybrid_motif"/>
</dbReference>
<organism evidence="5 6">
    <name type="scientific">Candidatus Desulfacyla euxinica</name>
    <dbReference type="NCBI Taxonomy" id="2841693"/>
    <lineage>
        <taxon>Bacteria</taxon>
        <taxon>Deltaproteobacteria</taxon>
        <taxon>Candidatus Desulfacyla</taxon>
    </lineage>
</organism>
<dbReference type="InterPro" id="IPR050709">
    <property type="entry name" value="Biotin_Carboxyl_Carrier/Decarb"/>
</dbReference>
<dbReference type="InterPro" id="IPR001249">
    <property type="entry name" value="AcCoA_biotinCC"/>
</dbReference>
<proteinExistence type="predicted"/>
<keyword evidence="3" id="KW-0443">Lipid metabolism</keyword>
<keyword evidence="3" id="KW-0275">Fatty acid biosynthesis</keyword>
<feature type="domain" description="Lipoyl-binding" evidence="4">
    <location>
        <begin position="84"/>
        <end position="160"/>
    </location>
</feature>
<keyword evidence="2 3" id="KW-0092">Biotin</keyword>